<dbReference type="Pfam" id="PF00474">
    <property type="entry name" value="SSF"/>
    <property type="match status" value="1"/>
</dbReference>
<protein>
    <submittedName>
        <fullName evidence="8">Uncharacterized protein</fullName>
    </submittedName>
</protein>
<dbReference type="PANTHER" id="PTHR11819:SF77">
    <property type="entry name" value="SODIUM_GLUCOSE COTRANSPORT PROTEIN"/>
    <property type="match status" value="1"/>
</dbReference>
<evidence type="ECO:0000256" key="5">
    <source>
        <dbReference type="ARBA" id="ARBA00023136"/>
    </source>
</evidence>
<keyword evidence="3 7" id="KW-0812">Transmembrane</keyword>
<feature type="transmembrane region" description="Helical" evidence="7">
    <location>
        <begin position="165"/>
        <end position="190"/>
    </location>
</feature>
<comment type="subcellular location">
    <subcellularLocation>
        <location evidence="1">Membrane</location>
        <topology evidence="1">Multi-pass membrane protein</topology>
    </subcellularLocation>
</comment>
<dbReference type="GO" id="GO:0005886">
    <property type="term" value="C:plasma membrane"/>
    <property type="evidence" value="ECO:0007669"/>
    <property type="project" value="TreeGrafter"/>
</dbReference>
<accession>W4MAI2</accession>
<keyword evidence="9" id="KW-1185">Reference proteome</keyword>
<feature type="transmembrane region" description="Helical" evidence="7">
    <location>
        <begin position="36"/>
        <end position="56"/>
    </location>
</feature>
<dbReference type="InterPro" id="IPR001734">
    <property type="entry name" value="Na/solute_symporter"/>
</dbReference>
<evidence type="ECO:0000313" key="8">
    <source>
        <dbReference type="EMBL" id="ETX07364.1"/>
    </source>
</evidence>
<gene>
    <name evidence="8" type="ORF">ETSY2_11635</name>
</gene>
<comment type="similarity">
    <text evidence="2 6">Belongs to the sodium:solute symporter (SSF) (TC 2.A.21) family.</text>
</comment>
<feature type="transmembrane region" description="Helical" evidence="7">
    <location>
        <begin position="131"/>
        <end position="153"/>
    </location>
</feature>
<dbReference type="Proteomes" id="UP000019140">
    <property type="component" value="Unassembled WGS sequence"/>
</dbReference>
<keyword evidence="4 7" id="KW-1133">Transmembrane helix</keyword>
<dbReference type="Gene3D" id="1.20.1730.10">
    <property type="entry name" value="Sodium/glucose cotransporter"/>
    <property type="match status" value="1"/>
</dbReference>
<proteinExistence type="inferred from homology"/>
<feature type="transmembrane region" description="Helical" evidence="7">
    <location>
        <begin position="6"/>
        <end position="24"/>
    </location>
</feature>
<sequence length="235" mass="26262">MSLIDWLIVGAYVVTALVIGLYFTKRAAPSTAHFFVAGRSLPWFVAGTSIVATTFSADTPLVVAGLSRQSGIYENWFWWSAAIGQLATVFFFARLWRRTGIMTDIEFLVLRYEPSAARSALRIFKVVFDGILVNCIIMASVTFAMAKVINVLLDLSPTPLFHLPLVGGVTSTALVLILLAGTACPVCIAFRPLRRRIHRFGPIRARDDRLHRTCRHDVHRCRRRCGYCGQTRCRA</sequence>
<dbReference type="PROSITE" id="PS50283">
    <property type="entry name" value="NA_SOLUT_SYMP_3"/>
    <property type="match status" value="1"/>
</dbReference>
<dbReference type="PATRIC" id="fig|1429439.4.peg.1991"/>
<dbReference type="InterPro" id="IPR038377">
    <property type="entry name" value="Na/Glc_symporter_sf"/>
</dbReference>
<reference evidence="8 9" key="1">
    <citation type="journal article" date="2014" name="Nature">
        <title>An environmental bacterial taxon with a large and distinct metabolic repertoire.</title>
        <authorList>
            <person name="Wilson M.C."/>
            <person name="Mori T."/>
            <person name="Ruckert C."/>
            <person name="Uria A.R."/>
            <person name="Helf M.J."/>
            <person name="Takada K."/>
            <person name="Gernert C."/>
            <person name="Steffens U.A."/>
            <person name="Heycke N."/>
            <person name="Schmitt S."/>
            <person name="Rinke C."/>
            <person name="Helfrich E.J."/>
            <person name="Brachmann A.O."/>
            <person name="Gurgui C."/>
            <person name="Wakimoto T."/>
            <person name="Kracht M."/>
            <person name="Crusemann M."/>
            <person name="Hentschel U."/>
            <person name="Abe I."/>
            <person name="Matsunaga S."/>
            <person name="Kalinowski J."/>
            <person name="Takeyama H."/>
            <person name="Piel J."/>
        </authorList>
    </citation>
    <scope>NUCLEOTIDE SEQUENCE [LARGE SCALE GENOMIC DNA]</scope>
    <source>
        <strain evidence="9">TSY2</strain>
    </source>
</reference>
<keyword evidence="5 7" id="KW-0472">Membrane</keyword>
<evidence type="ECO:0000256" key="7">
    <source>
        <dbReference type="SAM" id="Phobius"/>
    </source>
</evidence>
<name>W4MAI2_9BACT</name>
<evidence type="ECO:0000256" key="1">
    <source>
        <dbReference type="ARBA" id="ARBA00004141"/>
    </source>
</evidence>
<dbReference type="HOGENOM" id="CLU_1178514_0_0_7"/>
<evidence type="ECO:0000256" key="6">
    <source>
        <dbReference type="RuleBase" id="RU362091"/>
    </source>
</evidence>
<dbReference type="PANTHER" id="PTHR11819">
    <property type="entry name" value="SOLUTE CARRIER FAMILY 5"/>
    <property type="match status" value="1"/>
</dbReference>
<dbReference type="AlphaFoldDB" id="W4MAI2"/>
<feature type="transmembrane region" description="Helical" evidence="7">
    <location>
        <begin position="76"/>
        <end position="96"/>
    </location>
</feature>
<evidence type="ECO:0000256" key="4">
    <source>
        <dbReference type="ARBA" id="ARBA00022989"/>
    </source>
</evidence>
<dbReference type="EMBL" id="AZHX01000472">
    <property type="protein sequence ID" value="ETX07364.1"/>
    <property type="molecule type" value="Genomic_DNA"/>
</dbReference>
<evidence type="ECO:0000256" key="3">
    <source>
        <dbReference type="ARBA" id="ARBA00022692"/>
    </source>
</evidence>
<organism evidence="8 9">
    <name type="scientific">Candidatus Entotheonella gemina</name>
    <dbReference type="NCBI Taxonomy" id="1429439"/>
    <lineage>
        <taxon>Bacteria</taxon>
        <taxon>Pseudomonadati</taxon>
        <taxon>Nitrospinota/Tectimicrobiota group</taxon>
        <taxon>Candidatus Tectimicrobiota</taxon>
        <taxon>Candidatus Entotheonellia</taxon>
        <taxon>Candidatus Entotheonellales</taxon>
        <taxon>Candidatus Entotheonellaceae</taxon>
        <taxon>Candidatus Entotheonella</taxon>
    </lineage>
</organism>
<evidence type="ECO:0000313" key="9">
    <source>
        <dbReference type="Proteomes" id="UP000019140"/>
    </source>
</evidence>
<comment type="caution">
    <text evidence="8">The sequence shown here is derived from an EMBL/GenBank/DDBJ whole genome shotgun (WGS) entry which is preliminary data.</text>
</comment>
<evidence type="ECO:0000256" key="2">
    <source>
        <dbReference type="ARBA" id="ARBA00006434"/>
    </source>
</evidence>
<dbReference type="GO" id="GO:0005412">
    <property type="term" value="F:D-glucose:sodium symporter activity"/>
    <property type="evidence" value="ECO:0007669"/>
    <property type="project" value="TreeGrafter"/>
</dbReference>